<evidence type="ECO:0000256" key="3">
    <source>
        <dbReference type="ARBA" id="ARBA00022829"/>
    </source>
</evidence>
<evidence type="ECO:0000256" key="5">
    <source>
        <dbReference type="HAMAP-Rule" id="MF_01804"/>
    </source>
</evidence>
<evidence type="ECO:0000313" key="7">
    <source>
        <dbReference type="EMBL" id="MFD1392083.1"/>
    </source>
</evidence>
<dbReference type="RefSeq" id="WP_125584538.1">
    <property type="nucleotide sequence ID" value="NZ_JBHTMO010000001.1"/>
</dbReference>
<protein>
    <recommendedName>
        <fullName evidence="5">Segregation and condensation protein B</fullName>
    </recommendedName>
</protein>
<name>A0ABW4B6Z9_9LACO</name>
<evidence type="ECO:0000256" key="4">
    <source>
        <dbReference type="ARBA" id="ARBA00023306"/>
    </source>
</evidence>
<comment type="caution">
    <text evidence="7">The sequence shown here is derived from an EMBL/GenBank/DDBJ whole genome shotgun (WGS) entry which is preliminary data.</text>
</comment>
<evidence type="ECO:0000256" key="6">
    <source>
        <dbReference type="SAM" id="MobiDB-lite"/>
    </source>
</evidence>
<keyword evidence="2 5" id="KW-0132">Cell division</keyword>
<dbReference type="InterPro" id="IPR005234">
    <property type="entry name" value="ScpB_csome_segregation"/>
</dbReference>
<keyword evidence="3 5" id="KW-0159">Chromosome partition</keyword>
<dbReference type="PANTHER" id="PTHR34298">
    <property type="entry name" value="SEGREGATION AND CONDENSATION PROTEIN B"/>
    <property type="match status" value="1"/>
</dbReference>
<comment type="similarity">
    <text evidence="5">Belongs to the ScpB family.</text>
</comment>
<dbReference type="InterPro" id="IPR036388">
    <property type="entry name" value="WH-like_DNA-bd_sf"/>
</dbReference>
<accession>A0ABW4B6Z9</accession>
<keyword evidence="8" id="KW-1185">Reference proteome</keyword>
<evidence type="ECO:0000313" key="8">
    <source>
        <dbReference type="Proteomes" id="UP001597249"/>
    </source>
</evidence>
<dbReference type="HAMAP" id="MF_01804">
    <property type="entry name" value="ScpB"/>
    <property type="match status" value="1"/>
</dbReference>
<keyword evidence="4 5" id="KW-0131">Cell cycle</keyword>
<feature type="compositionally biased region" description="Basic and acidic residues" evidence="6">
    <location>
        <begin position="209"/>
        <end position="221"/>
    </location>
</feature>
<dbReference type="Gene3D" id="1.10.10.10">
    <property type="entry name" value="Winged helix-like DNA-binding domain superfamily/Winged helix DNA-binding domain"/>
    <property type="match status" value="2"/>
</dbReference>
<proteinExistence type="inferred from homology"/>
<dbReference type="NCBIfam" id="TIGR00281">
    <property type="entry name" value="SMC-Scp complex subunit ScpB"/>
    <property type="match status" value="1"/>
</dbReference>
<comment type="function">
    <text evidence="5">Participates in chromosomal partition during cell division. May act via the formation of a condensin-like complex containing Smc and ScpA that pull DNA away from mid-cell into both cell halves.</text>
</comment>
<evidence type="ECO:0000256" key="2">
    <source>
        <dbReference type="ARBA" id="ARBA00022618"/>
    </source>
</evidence>
<keyword evidence="1 5" id="KW-0963">Cytoplasm</keyword>
<dbReference type="InterPro" id="IPR036390">
    <property type="entry name" value="WH_DNA-bd_sf"/>
</dbReference>
<comment type="subcellular location">
    <subcellularLocation>
        <location evidence="5">Cytoplasm</location>
    </subcellularLocation>
    <text evidence="5">Associated with two foci at the outer edges of the nucleoid region in young cells, and at four foci within both cell halves in older cells.</text>
</comment>
<sequence length="221" mass="23748">MQPVIEAILYTAGEAGVALNDFAQLLNISPAAMRQQLAIFAQGLADDSSRGLMVQSADDRYFLLTKPEYAAALKQYFAGPPHAGLSNAALEVLAIIAYQQPITRLEIDEVRGVQSAGALTTLASRQLIKEAGRKDAPGRPILYATTPFFLDYFGLHTLDDLPPLDETHADPAEVDLFTDFRHTLADSAPGAPQSAADAPTPTPEPPVTTDEKSEEGIHHVK</sequence>
<reference evidence="8" key="1">
    <citation type="journal article" date="2019" name="Int. J. Syst. Evol. Microbiol.">
        <title>The Global Catalogue of Microorganisms (GCM) 10K type strain sequencing project: providing services to taxonomists for standard genome sequencing and annotation.</title>
        <authorList>
            <consortium name="The Broad Institute Genomics Platform"/>
            <consortium name="The Broad Institute Genome Sequencing Center for Infectious Disease"/>
            <person name="Wu L."/>
            <person name="Ma J."/>
        </authorList>
    </citation>
    <scope>NUCLEOTIDE SEQUENCE [LARGE SCALE GENOMIC DNA]</scope>
    <source>
        <strain evidence="8">CCM 8911</strain>
    </source>
</reference>
<dbReference type="Proteomes" id="UP001597249">
    <property type="component" value="Unassembled WGS sequence"/>
</dbReference>
<dbReference type="Pfam" id="PF04079">
    <property type="entry name" value="SMC_ScpB"/>
    <property type="match status" value="1"/>
</dbReference>
<organism evidence="7 8">
    <name type="scientific">Lacticaseibacillus jixianensis</name>
    <dbReference type="NCBI Taxonomy" id="2486012"/>
    <lineage>
        <taxon>Bacteria</taxon>
        <taxon>Bacillati</taxon>
        <taxon>Bacillota</taxon>
        <taxon>Bacilli</taxon>
        <taxon>Lactobacillales</taxon>
        <taxon>Lactobacillaceae</taxon>
        <taxon>Lacticaseibacillus</taxon>
    </lineage>
</organism>
<dbReference type="SUPFAM" id="SSF46785">
    <property type="entry name" value="Winged helix' DNA-binding domain"/>
    <property type="match status" value="2"/>
</dbReference>
<feature type="region of interest" description="Disordered" evidence="6">
    <location>
        <begin position="181"/>
        <end position="221"/>
    </location>
</feature>
<dbReference type="PANTHER" id="PTHR34298:SF2">
    <property type="entry name" value="SEGREGATION AND CONDENSATION PROTEIN B"/>
    <property type="match status" value="1"/>
</dbReference>
<evidence type="ECO:0000256" key="1">
    <source>
        <dbReference type="ARBA" id="ARBA00022490"/>
    </source>
</evidence>
<comment type="subunit">
    <text evidence="5">Homodimer. Homodimerization may be required to stabilize the binding of ScpA to the Smc head domains. Component of a cohesin-like complex composed of ScpA, ScpB and the Smc homodimer, in which ScpA and ScpB bind to the head domain of Smc. The presence of the three proteins is required for the association of the complex with DNA.</text>
</comment>
<gene>
    <name evidence="5 7" type="primary">scpB</name>
    <name evidence="7" type="ORF">ACFQ3L_00570</name>
</gene>
<dbReference type="EMBL" id="JBHTMO010000001">
    <property type="protein sequence ID" value="MFD1392083.1"/>
    <property type="molecule type" value="Genomic_DNA"/>
</dbReference>